<name>A0A9P4TF98_CURKU</name>
<protein>
    <submittedName>
        <fullName evidence="3">Uncharacterized protein</fullName>
    </submittedName>
</protein>
<dbReference type="EMBL" id="SWKU01000008">
    <property type="protein sequence ID" value="KAF3004380.1"/>
    <property type="molecule type" value="Genomic_DNA"/>
</dbReference>
<feature type="compositionally biased region" description="Polar residues" evidence="1">
    <location>
        <begin position="303"/>
        <end position="315"/>
    </location>
</feature>
<feature type="compositionally biased region" description="Polar residues" evidence="1">
    <location>
        <begin position="278"/>
        <end position="295"/>
    </location>
</feature>
<organism evidence="3 4">
    <name type="scientific">Curvularia kusanoi</name>
    <name type="common">Cochliobolus kusanoi</name>
    <dbReference type="NCBI Taxonomy" id="90978"/>
    <lineage>
        <taxon>Eukaryota</taxon>
        <taxon>Fungi</taxon>
        <taxon>Dikarya</taxon>
        <taxon>Ascomycota</taxon>
        <taxon>Pezizomycotina</taxon>
        <taxon>Dothideomycetes</taxon>
        <taxon>Pleosporomycetidae</taxon>
        <taxon>Pleosporales</taxon>
        <taxon>Pleosporineae</taxon>
        <taxon>Pleosporaceae</taxon>
        <taxon>Curvularia</taxon>
    </lineage>
</organism>
<feature type="compositionally biased region" description="Pro residues" evidence="1">
    <location>
        <begin position="365"/>
        <end position="380"/>
    </location>
</feature>
<feature type="region of interest" description="Disordered" evidence="1">
    <location>
        <begin position="257"/>
        <end position="436"/>
    </location>
</feature>
<accession>A0A9P4TF98</accession>
<dbReference type="AlphaFoldDB" id="A0A9P4TF98"/>
<feature type="compositionally biased region" description="Polar residues" evidence="1">
    <location>
        <begin position="325"/>
        <end position="336"/>
    </location>
</feature>
<evidence type="ECO:0000256" key="2">
    <source>
        <dbReference type="SAM" id="Phobius"/>
    </source>
</evidence>
<evidence type="ECO:0000313" key="4">
    <source>
        <dbReference type="Proteomes" id="UP000801428"/>
    </source>
</evidence>
<feature type="compositionally biased region" description="Basic and acidic residues" evidence="1">
    <location>
        <begin position="257"/>
        <end position="272"/>
    </location>
</feature>
<feature type="region of interest" description="Disordered" evidence="1">
    <location>
        <begin position="76"/>
        <end position="123"/>
    </location>
</feature>
<gene>
    <name evidence="3" type="ORF">E8E13_009994</name>
</gene>
<feature type="compositionally biased region" description="Pro residues" evidence="1">
    <location>
        <begin position="426"/>
        <end position="436"/>
    </location>
</feature>
<dbReference type="OrthoDB" id="5376312at2759"/>
<keyword evidence="2" id="KW-1133">Transmembrane helix</keyword>
<proteinExistence type="predicted"/>
<keyword evidence="2" id="KW-0812">Transmembrane</keyword>
<reference evidence="3" key="1">
    <citation type="submission" date="2019-04" db="EMBL/GenBank/DDBJ databases">
        <title>Sequencing of skin fungus with MAO and IRED activity.</title>
        <authorList>
            <person name="Marsaioli A.J."/>
            <person name="Bonatto J.M.C."/>
            <person name="Reis Junior O."/>
        </authorList>
    </citation>
    <scope>NUCLEOTIDE SEQUENCE</scope>
    <source>
        <strain evidence="3">30M1</strain>
    </source>
</reference>
<keyword evidence="2" id="KW-0472">Membrane</keyword>
<feature type="compositionally biased region" description="Basic and acidic residues" evidence="1">
    <location>
        <begin position="97"/>
        <end position="111"/>
    </location>
</feature>
<evidence type="ECO:0000256" key="1">
    <source>
        <dbReference type="SAM" id="MobiDB-lite"/>
    </source>
</evidence>
<evidence type="ECO:0000313" key="3">
    <source>
        <dbReference type="EMBL" id="KAF3004380.1"/>
    </source>
</evidence>
<sequence>MRLPALEARAPALDRRMDKQAKSFVVIAIIVVAVFTILVTTYLATLRFRRPFNAVRNSDKPRDKLPSLFSRFRRGNRHEYSNTLQDTEYRGNSTSDSTRDREMSGANEAERQTGAAGVDRNTSVRSVMTLPSYSRSVRENERVLGREGERGGIDSVVELPETQDEEEAQRNGEMESLYQIRLARRAEAADREARRQARREARARGDHIALAEIRRRAEEAADLSVSQMLIAEHQSRQNRERRVSSVAYGDLGVARHDGTRVRANSHDSDNRPLLDSAASISGRSRGLTNTSSITLGTHHRGLSGTSLARSSVDSRASNDFDFPHATQSRSNSSHDISQPAEIHDRSRSASRSPSIVSPAIVSPGIPSPGVPSPLSDPPIVPAEDAPAYEDPPDYTSPVSTRAPGLPQLPPLERLPSIRVVTTEPTPVEPHPPSSFR</sequence>
<keyword evidence="4" id="KW-1185">Reference proteome</keyword>
<feature type="transmembrane region" description="Helical" evidence="2">
    <location>
        <begin position="21"/>
        <end position="44"/>
    </location>
</feature>
<dbReference type="Proteomes" id="UP000801428">
    <property type="component" value="Unassembled WGS sequence"/>
</dbReference>
<feature type="compositionally biased region" description="Polar residues" evidence="1">
    <location>
        <begin position="81"/>
        <end position="96"/>
    </location>
</feature>
<comment type="caution">
    <text evidence="3">The sequence shown here is derived from an EMBL/GenBank/DDBJ whole genome shotgun (WGS) entry which is preliminary data.</text>
</comment>
<feature type="compositionally biased region" description="Low complexity" evidence="1">
    <location>
        <begin position="349"/>
        <end position="364"/>
    </location>
</feature>